<evidence type="ECO:0000313" key="2">
    <source>
        <dbReference type="Proteomes" id="UP000188320"/>
    </source>
</evidence>
<proteinExistence type="predicted"/>
<sequence length="39" mass="4625">MRSRFKRTVKDILFINMAYQAKCAKVYRSPGFQQQRSGN</sequence>
<evidence type="ECO:0000313" key="1">
    <source>
        <dbReference type="EMBL" id="OMH79595.1"/>
    </source>
</evidence>
<comment type="caution">
    <text evidence="1">The sequence shown here is derived from an EMBL/GenBank/DDBJ whole genome shotgun (WGS) entry which is preliminary data.</text>
</comment>
<gene>
    <name evidence="1" type="ORF">AX774_g6987</name>
</gene>
<dbReference type="EMBL" id="LSSK01001496">
    <property type="protein sequence ID" value="OMH79595.1"/>
    <property type="molecule type" value="Genomic_DNA"/>
</dbReference>
<accession>A0A1R1PF15</accession>
<protein>
    <submittedName>
        <fullName evidence="1">Uncharacterized protein</fullName>
    </submittedName>
</protein>
<organism evidence="1 2">
    <name type="scientific">Zancudomyces culisetae</name>
    <name type="common">Gut fungus</name>
    <name type="synonym">Smittium culisetae</name>
    <dbReference type="NCBI Taxonomy" id="1213189"/>
    <lineage>
        <taxon>Eukaryota</taxon>
        <taxon>Fungi</taxon>
        <taxon>Fungi incertae sedis</taxon>
        <taxon>Zoopagomycota</taxon>
        <taxon>Kickxellomycotina</taxon>
        <taxon>Harpellomycetes</taxon>
        <taxon>Harpellales</taxon>
        <taxon>Legeriomycetaceae</taxon>
        <taxon>Zancudomyces</taxon>
    </lineage>
</organism>
<keyword evidence="2" id="KW-1185">Reference proteome</keyword>
<reference evidence="2" key="1">
    <citation type="submission" date="2017-01" db="EMBL/GenBank/DDBJ databases">
        <authorList>
            <person name="Wang Y."/>
            <person name="White M."/>
            <person name="Kvist S."/>
            <person name="Moncalvo J.-M."/>
        </authorList>
    </citation>
    <scope>NUCLEOTIDE SEQUENCE [LARGE SCALE GENOMIC DNA]</scope>
    <source>
        <strain evidence="2">COL-18-3</strain>
    </source>
</reference>
<feature type="non-terminal residue" evidence="1">
    <location>
        <position position="39"/>
    </location>
</feature>
<dbReference type="AlphaFoldDB" id="A0A1R1PF15"/>
<dbReference type="Proteomes" id="UP000188320">
    <property type="component" value="Unassembled WGS sequence"/>
</dbReference>
<name>A0A1R1PF15_ZANCU</name>